<feature type="non-terminal residue" evidence="2">
    <location>
        <position position="1"/>
    </location>
</feature>
<dbReference type="GO" id="GO:0005525">
    <property type="term" value="F:GTP binding"/>
    <property type="evidence" value="ECO:0007669"/>
    <property type="project" value="InterPro"/>
</dbReference>
<reference evidence="2" key="1">
    <citation type="submission" date="2021-02" db="EMBL/GenBank/DDBJ databases">
        <authorList>
            <person name="Nowell W R."/>
        </authorList>
    </citation>
    <scope>NUCLEOTIDE SEQUENCE</scope>
</reference>
<dbReference type="Gene3D" id="3.40.50.300">
    <property type="entry name" value="P-loop containing nucleotide triphosphate hydrolases"/>
    <property type="match status" value="1"/>
</dbReference>
<dbReference type="AlphaFoldDB" id="A0A820NV78"/>
<dbReference type="Pfam" id="PF03308">
    <property type="entry name" value="MeaB"/>
    <property type="match status" value="1"/>
</dbReference>
<dbReference type="Proteomes" id="UP000663844">
    <property type="component" value="Unassembled WGS sequence"/>
</dbReference>
<gene>
    <name evidence="2" type="ORF">OXD698_LOCUS50969</name>
</gene>
<sequence>QEVRRLKSEWLSALRLMRRRSENWSPKVISVSARKNEGIDKAWSQMFAFENTMIDSGEFMNKRSQQLRKWMWNNVKDRMLDQFLADDDIQKAIQTYEDRVIRGLVTPFVAADAILNLFSKVKPNKDI</sequence>
<proteinExistence type="inferred from homology"/>
<dbReference type="GO" id="GO:0005737">
    <property type="term" value="C:cytoplasm"/>
    <property type="evidence" value="ECO:0007669"/>
    <property type="project" value="TreeGrafter"/>
</dbReference>
<protein>
    <submittedName>
        <fullName evidence="2">Uncharacterized protein</fullName>
    </submittedName>
</protein>
<dbReference type="PANTHER" id="PTHR23408">
    <property type="entry name" value="METHYLMALONYL-COA MUTASE"/>
    <property type="match status" value="1"/>
</dbReference>
<comment type="caution">
    <text evidence="2">The sequence shown here is derived from an EMBL/GenBank/DDBJ whole genome shotgun (WGS) entry which is preliminary data.</text>
</comment>
<dbReference type="PANTHER" id="PTHR23408:SF3">
    <property type="entry name" value="METHYLMALONIC ACIDURIA TYPE A PROTEIN, MITOCHONDRIAL"/>
    <property type="match status" value="1"/>
</dbReference>
<dbReference type="Gene3D" id="1.10.287.130">
    <property type="match status" value="1"/>
</dbReference>
<comment type="similarity">
    <text evidence="1">Belongs to the SIMIBI class G3E GTPase family. ArgK/MeaB subfamily.</text>
</comment>
<accession>A0A820NV78</accession>
<dbReference type="InterPro" id="IPR005129">
    <property type="entry name" value="GTPase_ArgK"/>
</dbReference>
<dbReference type="GO" id="GO:0003924">
    <property type="term" value="F:GTPase activity"/>
    <property type="evidence" value="ECO:0007669"/>
    <property type="project" value="InterPro"/>
</dbReference>
<dbReference type="InterPro" id="IPR027417">
    <property type="entry name" value="P-loop_NTPase"/>
</dbReference>
<evidence type="ECO:0000313" key="3">
    <source>
        <dbReference type="Proteomes" id="UP000663844"/>
    </source>
</evidence>
<dbReference type="SUPFAM" id="SSF52540">
    <property type="entry name" value="P-loop containing nucleoside triphosphate hydrolases"/>
    <property type="match status" value="1"/>
</dbReference>
<dbReference type="EMBL" id="CAJOAZ010025322">
    <property type="protein sequence ID" value="CAF4392156.1"/>
    <property type="molecule type" value="Genomic_DNA"/>
</dbReference>
<evidence type="ECO:0000256" key="1">
    <source>
        <dbReference type="ARBA" id="ARBA00009625"/>
    </source>
</evidence>
<evidence type="ECO:0000313" key="2">
    <source>
        <dbReference type="EMBL" id="CAF4392156.1"/>
    </source>
</evidence>
<name>A0A820NV78_9BILA</name>
<organism evidence="2 3">
    <name type="scientific">Adineta steineri</name>
    <dbReference type="NCBI Taxonomy" id="433720"/>
    <lineage>
        <taxon>Eukaryota</taxon>
        <taxon>Metazoa</taxon>
        <taxon>Spiralia</taxon>
        <taxon>Gnathifera</taxon>
        <taxon>Rotifera</taxon>
        <taxon>Eurotatoria</taxon>
        <taxon>Bdelloidea</taxon>
        <taxon>Adinetida</taxon>
        <taxon>Adinetidae</taxon>
        <taxon>Adineta</taxon>
    </lineage>
</organism>